<dbReference type="AlphaFoldDB" id="A0A382IV16"/>
<dbReference type="PROSITE" id="PS50928">
    <property type="entry name" value="ABC_TM1"/>
    <property type="match status" value="1"/>
</dbReference>
<dbReference type="InterPro" id="IPR035906">
    <property type="entry name" value="MetI-like_sf"/>
</dbReference>
<feature type="transmembrane region" description="Helical" evidence="9">
    <location>
        <begin position="12"/>
        <end position="29"/>
    </location>
</feature>
<dbReference type="GO" id="GO:0015833">
    <property type="term" value="P:peptide transport"/>
    <property type="evidence" value="ECO:0007669"/>
    <property type="project" value="UniProtKB-KW"/>
</dbReference>
<dbReference type="InterPro" id="IPR025966">
    <property type="entry name" value="OppC_N"/>
</dbReference>
<dbReference type="CDD" id="cd06261">
    <property type="entry name" value="TM_PBP2"/>
    <property type="match status" value="1"/>
</dbReference>
<accession>A0A382IV16</accession>
<reference evidence="11" key="1">
    <citation type="submission" date="2018-05" db="EMBL/GenBank/DDBJ databases">
        <authorList>
            <person name="Lanie J.A."/>
            <person name="Ng W.-L."/>
            <person name="Kazmierczak K.M."/>
            <person name="Andrzejewski T.M."/>
            <person name="Davidsen T.M."/>
            <person name="Wayne K.J."/>
            <person name="Tettelin H."/>
            <person name="Glass J.I."/>
            <person name="Rusch D."/>
            <person name="Podicherti R."/>
            <person name="Tsui H.-C.T."/>
            <person name="Winkler M.E."/>
        </authorList>
    </citation>
    <scope>NUCLEOTIDE SEQUENCE</scope>
</reference>
<gene>
    <name evidence="11" type="ORF">METZ01_LOCUS255916</name>
</gene>
<dbReference type="PANTHER" id="PTHR43386">
    <property type="entry name" value="OLIGOPEPTIDE TRANSPORT SYSTEM PERMEASE PROTEIN APPC"/>
    <property type="match status" value="1"/>
</dbReference>
<feature type="transmembrane region" description="Helical" evidence="9">
    <location>
        <begin position="107"/>
        <end position="127"/>
    </location>
</feature>
<evidence type="ECO:0000256" key="5">
    <source>
        <dbReference type="ARBA" id="ARBA00022856"/>
    </source>
</evidence>
<dbReference type="SUPFAM" id="SSF161098">
    <property type="entry name" value="MetI-like"/>
    <property type="match status" value="1"/>
</dbReference>
<evidence type="ECO:0000256" key="3">
    <source>
        <dbReference type="ARBA" id="ARBA00022475"/>
    </source>
</evidence>
<name>A0A382IV16_9ZZZZ</name>
<comment type="subcellular location">
    <subcellularLocation>
        <location evidence="1">Cell membrane</location>
        <topology evidence="1">Multi-pass membrane protein</topology>
    </subcellularLocation>
</comment>
<organism evidence="11">
    <name type="scientific">marine metagenome</name>
    <dbReference type="NCBI Taxonomy" id="408172"/>
    <lineage>
        <taxon>unclassified sequences</taxon>
        <taxon>metagenomes</taxon>
        <taxon>ecological metagenomes</taxon>
    </lineage>
</organism>
<dbReference type="PANTHER" id="PTHR43386:SF24">
    <property type="entry name" value="OLIGOPEPTIDE TRANSPORT SYSTEM PERMEASE PROTEIN AMID"/>
    <property type="match status" value="1"/>
</dbReference>
<evidence type="ECO:0000256" key="9">
    <source>
        <dbReference type="SAM" id="Phobius"/>
    </source>
</evidence>
<evidence type="ECO:0000256" key="4">
    <source>
        <dbReference type="ARBA" id="ARBA00022692"/>
    </source>
</evidence>
<dbReference type="Pfam" id="PF00528">
    <property type="entry name" value="BPD_transp_1"/>
    <property type="match status" value="1"/>
</dbReference>
<keyword evidence="8 9" id="KW-0472">Membrane</keyword>
<feature type="transmembrane region" description="Helical" evidence="9">
    <location>
        <begin position="133"/>
        <end position="150"/>
    </location>
</feature>
<dbReference type="InterPro" id="IPR000515">
    <property type="entry name" value="MetI-like"/>
</dbReference>
<keyword evidence="2" id="KW-0813">Transport</keyword>
<evidence type="ECO:0000256" key="2">
    <source>
        <dbReference type="ARBA" id="ARBA00022448"/>
    </source>
</evidence>
<protein>
    <recommendedName>
        <fullName evidence="10">ABC transmembrane type-1 domain-containing protein</fullName>
    </recommendedName>
</protein>
<evidence type="ECO:0000259" key="10">
    <source>
        <dbReference type="PROSITE" id="PS50928"/>
    </source>
</evidence>
<dbReference type="Pfam" id="PF12911">
    <property type="entry name" value="OppC_N"/>
    <property type="match status" value="1"/>
</dbReference>
<feature type="non-terminal residue" evidence="11">
    <location>
        <position position="154"/>
    </location>
</feature>
<evidence type="ECO:0000256" key="6">
    <source>
        <dbReference type="ARBA" id="ARBA00022927"/>
    </source>
</evidence>
<keyword evidence="5" id="KW-0571">Peptide transport</keyword>
<dbReference type="EMBL" id="UINC01069578">
    <property type="protein sequence ID" value="SVC03062.1"/>
    <property type="molecule type" value="Genomic_DNA"/>
</dbReference>
<keyword evidence="7 9" id="KW-1133">Transmembrane helix</keyword>
<proteinExistence type="predicted"/>
<dbReference type="GO" id="GO:0055085">
    <property type="term" value="P:transmembrane transport"/>
    <property type="evidence" value="ECO:0007669"/>
    <property type="project" value="InterPro"/>
</dbReference>
<dbReference type="Gene3D" id="1.10.3720.10">
    <property type="entry name" value="MetI-like"/>
    <property type="match status" value="1"/>
</dbReference>
<evidence type="ECO:0000256" key="8">
    <source>
        <dbReference type="ARBA" id="ARBA00023136"/>
    </source>
</evidence>
<feature type="transmembrane region" description="Helical" evidence="9">
    <location>
        <begin position="70"/>
        <end position="95"/>
    </location>
</feature>
<dbReference type="InterPro" id="IPR050366">
    <property type="entry name" value="BP-dependent_transpt_permease"/>
</dbReference>
<feature type="domain" description="ABC transmembrane type-1" evidence="10">
    <location>
        <begin position="68"/>
        <end position="154"/>
    </location>
</feature>
<keyword evidence="4 9" id="KW-0812">Transmembrane</keyword>
<dbReference type="GO" id="GO:0015031">
    <property type="term" value="P:protein transport"/>
    <property type="evidence" value="ECO:0007669"/>
    <property type="project" value="UniProtKB-KW"/>
</dbReference>
<evidence type="ECO:0000256" key="1">
    <source>
        <dbReference type="ARBA" id="ARBA00004651"/>
    </source>
</evidence>
<keyword evidence="3" id="KW-1003">Cell membrane</keyword>
<evidence type="ECO:0000313" key="11">
    <source>
        <dbReference type="EMBL" id="SVC03062.1"/>
    </source>
</evidence>
<evidence type="ECO:0000256" key="7">
    <source>
        <dbReference type="ARBA" id="ARBA00022989"/>
    </source>
</evidence>
<keyword evidence="6" id="KW-0653">Protein transport</keyword>
<dbReference type="GO" id="GO:0005886">
    <property type="term" value="C:plasma membrane"/>
    <property type="evidence" value="ECO:0007669"/>
    <property type="project" value="UniProtKB-SubCell"/>
</dbReference>
<sequence length="154" mass="16817">MSRFPLTSQLSAGFLLIVSGIAVLAPWVAPYSYETQDTLRTLAFPSLEHWMGTDRLGRDLLSRMIYGARVSLFIGVFTTLFALVIGTVYGAISAYAGGRTDNLMMRLVDVVFALPDLLMIILITVLMGRGVTGVFIALTLVSWVTVARLVRGEV</sequence>